<feature type="region of interest" description="Disordered" evidence="2">
    <location>
        <begin position="329"/>
        <end position="354"/>
    </location>
</feature>
<dbReference type="PROSITE" id="PS50026">
    <property type="entry name" value="EGF_3"/>
    <property type="match status" value="1"/>
</dbReference>
<keyword evidence="1" id="KW-1015">Disulfide bond</keyword>
<feature type="compositionally biased region" description="Basic and acidic residues" evidence="2">
    <location>
        <begin position="420"/>
        <end position="437"/>
    </location>
</feature>
<protein>
    <recommendedName>
        <fullName evidence="4">EGF-like domain-containing protein</fullName>
    </recommendedName>
</protein>
<evidence type="ECO:0000313" key="5">
    <source>
        <dbReference type="EMBL" id="RUS89089.1"/>
    </source>
</evidence>
<dbReference type="InterPro" id="IPR000742">
    <property type="entry name" value="EGF"/>
</dbReference>
<keyword evidence="1" id="KW-0245">EGF-like domain</keyword>
<feature type="transmembrane region" description="Helical" evidence="3">
    <location>
        <begin position="90"/>
        <end position="111"/>
    </location>
</feature>
<feature type="region of interest" description="Disordered" evidence="2">
    <location>
        <begin position="420"/>
        <end position="466"/>
    </location>
</feature>
<dbReference type="Gene3D" id="2.10.25.10">
    <property type="entry name" value="Laminin"/>
    <property type="match status" value="1"/>
</dbReference>
<dbReference type="Proteomes" id="UP000271974">
    <property type="component" value="Unassembled WGS sequence"/>
</dbReference>
<name>A0A3S0ZYD1_ELYCH</name>
<feature type="region of interest" description="Disordered" evidence="2">
    <location>
        <begin position="478"/>
        <end position="507"/>
    </location>
</feature>
<feature type="compositionally biased region" description="Basic and acidic residues" evidence="2">
    <location>
        <begin position="480"/>
        <end position="507"/>
    </location>
</feature>
<evidence type="ECO:0000256" key="1">
    <source>
        <dbReference type="PROSITE-ProRule" id="PRU00076"/>
    </source>
</evidence>
<feature type="region of interest" description="Disordered" evidence="2">
    <location>
        <begin position="114"/>
        <end position="172"/>
    </location>
</feature>
<feature type="compositionally biased region" description="Basic and acidic residues" evidence="2">
    <location>
        <begin position="271"/>
        <end position="287"/>
    </location>
</feature>
<gene>
    <name evidence="5" type="ORF">EGW08_003152</name>
</gene>
<keyword evidence="3" id="KW-0472">Membrane</keyword>
<dbReference type="OrthoDB" id="6161887at2759"/>
<keyword evidence="3" id="KW-1133">Transmembrane helix</keyword>
<dbReference type="SUPFAM" id="SSF57196">
    <property type="entry name" value="EGF/Laminin"/>
    <property type="match status" value="1"/>
</dbReference>
<accession>A0A3S0ZYD1</accession>
<organism evidence="5 6">
    <name type="scientific">Elysia chlorotica</name>
    <name type="common">Eastern emerald elysia</name>
    <name type="synonym">Sea slug</name>
    <dbReference type="NCBI Taxonomy" id="188477"/>
    <lineage>
        <taxon>Eukaryota</taxon>
        <taxon>Metazoa</taxon>
        <taxon>Spiralia</taxon>
        <taxon>Lophotrochozoa</taxon>
        <taxon>Mollusca</taxon>
        <taxon>Gastropoda</taxon>
        <taxon>Heterobranchia</taxon>
        <taxon>Euthyneura</taxon>
        <taxon>Panpulmonata</taxon>
        <taxon>Sacoglossa</taxon>
        <taxon>Placobranchoidea</taxon>
        <taxon>Plakobranchidae</taxon>
        <taxon>Elysia</taxon>
    </lineage>
</organism>
<comment type="caution">
    <text evidence="5">The sequence shown here is derived from an EMBL/GenBank/DDBJ whole genome shotgun (WGS) entry which is preliminary data.</text>
</comment>
<feature type="region of interest" description="Disordered" evidence="2">
    <location>
        <begin position="25"/>
        <end position="82"/>
    </location>
</feature>
<evidence type="ECO:0000313" key="6">
    <source>
        <dbReference type="Proteomes" id="UP000271974"/>
    </source>
</evidence>
<feature type="region of interest" description="Disordered" evidence="2">
    <location>
        <begin position="262"/>
        <end position="287"/>
    </location>
</feature>
<feature type="domain" description="EGF-like" evidence="4">
    <location>
        <begin position="583"/>
        <end position="624"/>
    </location>
</feature>
<feature type="disulfide bond" evidence="1">
    <location>
        <begin position="595"/>
        <end position="612"/>
    </location>
</feature>
<keyword evidence="3" id="KW-0812">Transmembrane</keyword>
<dbReference type="PROSITE" id="PS00022">
    <property type="entry name" value="EGF_1"/>
    <property type="match status" value="1"/>
</dbReference>
<evidence type="ECO:0000256" key="3">
    <source>
        <dbReference type="SAM" id="Phobius"/>
    </source>
</evidence>
<feature type="compositionally biased region" description="Basic and acidic residues" evidence="2">
    <location>
        <begin position="58"/>
        <end position="67"/>
    </location>
</feature>
<reference evidence="5 6" key="1">
    <citation type="submission" date="2019-01" db="EMBL/GenBank/DDBJ databases">
        <title>A draft genome assembly of the solar-powered sea slug Elysia chlorotica.</title>
        <authorList>
            <person name="Cai H."/>
            <person name="Li Q."/>
            <person name="Fang X."/>
            <person name="Li J."/>
            <person name="Curtis N.E."/>
            <person name="Altenburger A."/>
            <person name="Shibata T."/>
            <person name="Feng M."/>
            <person name="Maeda T."/>
            <person name="Schwartz J.A."/>
            <person name="Shigenobu S."/>
            <person name="Lundholm N."/>
            <person name="Nishiyama T."/>
            <person name="Yang H."/>
            <person name="Hasebe M."/>
            <person name="Li S."/>
            <person name="Pierce S.K."/>
            <person name="Wang J."/>
        </authorList>
    </citation>
    <scope>NUCLEOTIDE SEQUENCE [LARGE SCALE GENOMIC DNA]</scope>
    <source>
        <strain evidence="5">EC2010</strain>
        <tissue evidence="5">Whole organism of an adult</tissue>
    </source>
</reference>
<dbReference type="CDD" id="cd00054">
    <property type="entry name" value="EGF_CA"/>
    <property type="match status" value="1"/>
</dbReference>
<evidence type="ECO:0000256" key="2">
    <source>
        <dbReference type="SAM" id="MobiDB-lite"/>
    </source>
</evidence>
<feature type="compositionally biased region" description="Polar residues" evidence="2">
    <location>
        <begin position="27"/>
        <end position="52"/>
    </location>
</feature>
<feature type="compositionally biased region" description="Basic and acidic residues" evidence="2">
    <location>
        <begin position="158"/>
        <end position="172"/>
    </location>
</feature>
<sequence>MSTRQGDIAKRRSDTCLDCHITEISGHPSSISRPTPRPGTTSARRLRSSSGQDVPPEAMDRPSERRSATCSSGAPRLPGRIGCLRPNGRMILACLPIWAFCLSGCLGLHTAPGQIPPGMRRPGVTTGSKPDDLPDQLLDTEPRPDYSPGSPHSLAHSLDIDPYTRTHSDTDSHSRHLNILLPLFLIPSSKQSEVTLEAERAKRFSNNIHSLKVQTLSESAVRRNTEPSLQQVQTGWLRSALTELSEHGRSLGLVLHAARPFQTQPCSKGSQDPKEKAHTKTPELHNRGENVQSVNFDHVKDLVDQINVDRTIPTKLHLLTNISRTISNSKRKRGRNHHKIFAPGKSPPRSASNKLTAKLSSQTERVSSNSKGFKQDLDTRLGDGSLSEEVLPFLIQETVQKMQSRLEYLESLAHDLSDQYGDAGERRTSTVDAKAEDTVLPAHIDSNNLTNHTQPPTDHLASSPGDFLQHKSLVTNNHASSKDNHASTKDNSHRTQDQTTAEDDRLEREVMSAVVKALSRGKVPEDMYFWRNVSRLLDSNAYLSRTRRSSYRSRYLRMRRPYVRVPPSYMATLQELYKISFNHVRPCYRRDRYYCMNGGNCVFVIALDIKTCRCPIGYTGVRCEFIDQEYILSLLSNSLVDIRR</sequence>
<feature type="compositionally biased region" description="Polar residues" evidence="2">
    <location>
        <begin position="445"/>
        <end position="456"/>
    </location>
</feature>
<dbReference type="PROSITE" id="PS01186">
    <property type="entry name" value="EGF_2"/>
    <property type="match status" value="1"/>
</dbReference>
<dbReference type="AlphaFoldDB" id="A0A3S0ZYD1"/>
<dbReference type="EMBL" id="RQTK01000066">
    <property type="protein sequence ID" value="RUS89089.1"/>
    <property type="molecule type" value="Genomic_DNA"/>
</dbReference>
<proteinExistence type="predicted"/>
<keyword evidence="6" id="KW-1185">Reference proteome</keyword>
<feature type="disulfide bond" evidence="1">
    <location>
        <begin position="614"/>
        <end position="623"/>
    </location>
</feature>
<evidence type="ECO:0000259" key="4">
    <source>
        <dbReference type="PROSITE" id="PS50026"/>
    </source>
</evidence>
<feature type="compositionally biased region" description="Basic residues" evidence="2">
    <location>
        <begin position="329"/>
        <end position="340"/>
    </location>
</feature>
<comment type="caution">
    <text evidence="1">Lacks conserved residue(s) required for the propagation of feature annotation.</text>
</comment>